<sequence length="81" mass="8695">MGELLFGLSTPVVDQARLIGFFSAGLHAPDLLSKMPVHAGLLPFPLPNLQQAYSLHFSELGCFAAVSLWPNKPAALSHVLQ</sequence>
<dbReference type="EMBL" id="SMOL01000231">
    <property type="protein sequence ID" value="KAB2622027.1"/>
    <property type="molecule type" value="Genomic_DNA"/>
</dbReference>
<evidence type="ECO:0000313" key="2">
    <source>
        <dbReference type="Proteomes" id="UP000327157"/>
    </source>
</evidence>
<reference evidence="2" key="2">
    <citation type="submission" date="2019-10" db="EMBL/GenBank/DDBJ databases">
        <title>A de novo genome assembly of a pear dwarfing rootstock.</title>
        <authorList>
            <person name="Wang F."/>
            <person name="Wang J."/>
            <person name="Li S."/>
            <person name="Zhang Y."/>
            <person name="Fang M."/>
            <person name="Ma L."/>
            <person name="Zhao Y."/>
            <person name="Jiang S."/>
        </authorList>
    </citation>
    <scope>NUCLEOTIDE SEQUENCE [LARGE SCALE GENOMIC DNA]</scope>
</reference>
<reference evidence="1 2" key="1">
    <citation type="submission" date="2019-09" db="EMBL/GenBank/DDBJ databases">
        <authorList>
            <person name="Ou C."/>
        </authorList>
    </citation>
    <scope>NUCLEOTIDE SEQUENCE [LARGE SCALE GENOMIC DNA]</scope>
    <source>
        <strain evidence="1">S2</strain>
        <tissue evidence="1">Leaf</tissue>
    </source>
</reference>
<organism evidence="1 2">
    <name type="scientific">Pyrus ussuriensis x Pyrus communis</name>
    <dbReference type="NCBI Taxonomy" id="2448454"/>
    <lineage>
        <taxon>Eukaryota</taxon>
        <taxon>Viridiplantae</taxon>
        <taxon>Streptophyta</taxon>
        <taxon>Embryophyta</taxon>
        <taxon>Tracheophyta</taxon>
        <taxon>Spermatophyta</taxon>
        <taxon>Magnoliopsida</taxon>
        <taxon>eudicotyledons</taxon>
        <taxon>Gunneridae</taxon>
        <taxon>Pentapetalae</taxon>
        <taxon>rosids</taxon>
        <taxon>fabids</taxon>
        <taxon>Rosales</taxon>
        <taxon>Rosaceae</taxon>
        <taxon>Amygdaloideae</taxon>
        <taxon>Maleae</taxon>
        <taxon>Pyrus</taxon>
    </lineage>
</organism>
<keyword evidence="2" id="KW-1185">Reference proteome</keyword>
<gene>
    <name evidence="1" type="ORF">D8674_024209</name>
</gene>
<proteinExistence type="predicted"/>
<dbReference type="AlphaFoldDB" id="A0A5N5H4A5"/>
<dbReference type="Proteomes" id="UP000327157">
    <property type="component" value="Chromosome 4"/>
</dbReference>
<reference evidence="1 2" key="3">
    <citation type="submission" date="2019-11" db="EMBL/GenBank/DDBJ databases">
        <title>A de novo genome assembly of a pear dwarfing rootstock.</title>
        <authorList>
            <person name="Wang F."/>
            <person name="Wang J."/>
            <person name="Li S."/>
            <person name="Zhang Y."/>
            <person name="Fang M."/>
            <person name="Ma L."/>
            <person name="Zhao Y."/>
            <person name="Jiang S."/>
        </authorList>
    </citation>
    <scope>NUCLEOTIDE SEQUENCE [LARGE SCALE GENOMIC DNA]</scope>
    <source>
        <strain evidence="1">S2</strain>
        <tissue evidence="1">Leaf</tissue>
    </source>
</reference>
<comment type="caution">
    <text evidence="1">The sequence shown here is derived from an EMBL/GenBank/DDBJ whole genome shotgun (WGS) entry which is preliminary data.</text>
</comment>
<name>A0A5N5H4A5_9ROSA</name>
<evidence type="ECO:0000313" key="1">
    <source>
        <dbReference type="EMBL" id="KAB2622027.1"/>
    </source>
</evidence>
<accession>A0A5N5H4A5</accession>
<protein>
    <submittedName>
        <fullName evidence="1">Uncharacterized protein</fullName>
    </submittedName>
</protein>